<comment type="caution">
    <text evidence="1">The sequence shown here is derived from an EMBL/GenBank/DDBJ whole genome shotgun (WGS) entry which is preliminary data.</text>
</comment>
<protein>
    <submittedName>
        <fullName evidence="1">Uncharacterized protein</fullName>
    </submittedName>
</protein>
<keyword evidence="2" id="KW-1185">Reference proteome</keyword>
<dbReference type="RefSeq" id="WP_210060419.1">
    <property type="nucleotide sequence ID" value="NZ_JAGGLJ010000005.1"/>
</dbReference>
<evidence type="ECO:0000313" key="1">
    <source>
        <dbReference type="EMBL" id="MBP2025118.1"/>
    </source>
</evidence>
<reference evidence="1 2" key="1">
    <citation type="submission" date="2021-03" db="EMBL/GenBank/DDBJ databases">
        <title>Genomic Encyclopedia of Type Strains, Phase IV (KMG-IV): sequencing the most valuable type-strain genomes for metagenomic binning, comparative biology and taxonomic classification.</title>
        <authorList>
            <person name="Goeker M."/>
        </authorList>
    </citation>
    <scope>NUCLEOTIDE SEQUENCE [LARGE SCALE GENOMIC DNA]</scope>
    <source>
        <strain evidence="1 2">DSM 27563</strain>
    </source>
</reference>
<gene>
    <name evidence="1" type="ORF">J2Z71_000643</name>
</gene>
<name>A0ABS4KBG9_9FIRM</name>
<dbReference type="Proteomes" id="UP001519306">
    <property type="component" value="Unassembled WGS sequence"/>
</dbReference>
<sequence length="64" mass="7684">MKEKLEHNKGYIIKTDHGLLEISYWNQNKIRFESNTSRGPNFCYPHHVVGVMKLEDLKFNEIEY</sequence>
<accession>A0ABS4KBG9</accession>
<evidence type="ECO:0000313" key="2">
    <source>
        <dbReference type="Proteomes" id="UP001519306"/>
    </source>
</evidence>
<proteinExistence type="predicted"/>
<organism evidence="1 2">
    <name type="scientific">Peptoniphilus stercorisuis</name>
    <dbReference type="NCBI Taxonomy" id="1436965"/>
    <lineage>
        <taxon>Bacteria</taxon>
        <taxon>Bacillati</taxon>
        <taxon>Bacillota</taxon>
        <taxon>Tissierellia</taxon>
        <taxon>Tissierellales</taxon>
        <taxon>Peptoniphilaceae</taxon>
        <taxon>Peptoniphilus</taxon>
    </lineage>
</organism>
<dbReference type="EMBL" id="JAGGLJ010000005">
    <property type="protein sequence ID" value="MBP2025118.1"/>
    <property type="molecule type" value="Genomic_DNA"/>
</dbReference>